<dbReference type="RefSeq" id="XP_043184370.1">
    <property type="nucleotide sequence ID" value="XM_043330273.1"/>
</dbReference>
<evidence type="ECO:0000313" key="2">
    <source>
        <dbReference type="EMBL" id="QRW24133.1"/>
    </source>
</evidence>
<feature type="compositionally biased region" description="Low complexity" evidence="1">
    <location>
        <begin position="363"/>
        <end position="378"/>
    </location>
</feature>
<dbReference type="Proteomes" id="UP000650533">
    <property type="component" value="Chromosome 11"/>
</dbReference>
<dbReference type="AlphaFoldDB" id="A0A8H8T148"/>
<feature type="compositionally biased region" description="Basic and acidic residues" evidence="1">
    <location>
        <begin position="334"/>
        <end position="344"/>
    </location>
</feature>
<name>A0A8H8T148_9AGAM</name>
<dbReference type="EMBL" id="CP059668">
    <property type="protein sequence ID" value="QRW24133.1"/>
    <property type="molecule type" value="Genomic_DNA"/>
</dbReference>
<dbReference type="GeneID" id="67032736"/>
<evidence type="ECO:0000256" key="1">
    <source>
        <dbReference type="SAM" id="MobiDB-lite"/>
    </source>
</evidence>
<feature type="compositionally biased region" description="Basic and acidic residues" evidence="1">
    <location>
        <begin position="121"/>
        <end position="141"/>
    </location>
</feature>
<gene>
    <name evidence="2" type="ORF">RhiXN_10457</name>
</gene>
<feature type="compositionally biased region" description="Basic residues" evidence="1">
    <location>
        <begin position="7"/>
        <end position="16"/>
    </location>
</feature>
<sequence length="457" mass="50295">MSLFNRSNHHGHRHSAFKLSGVASTEPTVRRVSRTHDDFEAALRSEDTVVLQEGRDMHTLGHADTPHRNRSGSVNLTAPTGLYRRHRPSPDCFDSETLGVQTHPCNPCRRPPYSHAPEEDDSRRRSIRSREEQPEERERTRSTTSSAFEIIEAHTPSKSRDRALTSPDSQGQRRTTASQRLKKHSGYHCDVGEGRSDREGKRSTPTTPVATQQHSFAPPVPTIPLEYRSSPPQQAYFPTNTQQSLLSTQLSDSPAQTPSLPSADPFIADTCSTQSSPLITPTASSSQPMNGPRHMKPLPPIQKQFPPVPVDDRSDTDDDTPLAPRPNPPARLDQSQHSKVEQGLHRTKTKAPLGYASGTTGGANREAALASAATTNVAPRELDHSATLTQRSHARPSFPRQSKDGRRRSMSRRAASPPRASMDDAVANNSESDEDRTEEGHPPRAPVILITQSTRDG</sequence>
<feature type="compositionally biased region" description="Polar residues" evidence="1">
    <location>
        <begin position="166"/>
        <end position="179"/>
    </location>
</feature>
<feature type="region of interest" description="Disordered" evidence="1">
    <location>
        <begin position="59"/>
        <end position="457"/>
    </location>
</feature>
<accession>A0A8H8T148</accession>
<dbReference type="KEGG" id="rsx:RhiXN_10457"/>
<reference evidence="2" key="1">
    <citation type="submission" date="2020-05" db="EMBL/GenBank/DDBJ databases">
        <title>Evolutionary and genomic comparisons of hybrid uninucleate and nonhybrid Rhizoctonia fungi.</title>
        <authorList>
            <person name="Li C."/>
            <person name="Chen X."/>
        </authorList>
    </citation>
    <scope>NUCLEOTIDE SEQUENCE</scope>
    <source>
        <strain evidence="2">AG-1 IA</strain>
    </source>
</reference>
<feature type="compositionally biased region" description="Polar residues" evidence="1">
    <location>
        <begin position="270"/>
        <end position="289"/>
    </location>
</feature>
<evidence type="ECO:0000313" key="3">
    <source>
        <dbReference type="Proteomes" id="UP000650533"/>
    </source>
</evidence>
<feature type="region of interest" description="Disordered" evidence="1">
    <location>
        <begin position="1"/>
        <end position="29"/>
    </location>
</feature>
<organism evidence="2 3">
    <name type="scientific">Rhizoctonia solani</name>
    <dbReference type="NCBI Taxonomy" id="456999"/>
    <lineage>
        <taxon>Eukaryota</taxon>
        <taxon>Fungi</taxon>
        <taxon>Dikarya</taxon>
        <taxon>Basidiomycota</taxon>
        <taxon>Agaricomycotina</taxon>
        <taxon>Agaricomycetes</taxon>
        <taxon>Cantharellales</taxon>
        <taxon>Ceratobasidiaceae</taxon>
        <taxon>Rhizoctonia</taxon>
    </lineage>
</organism>
<feature type="compositionally biased region" description="Basic and acidic residues" evidence="1">
    <location>
        <begin position="190"/>
        <end position="202"/>
    </location>
</feature>
<proteinExistence type="predicted"/>
<feature type="compositionally biased region" description="Low complexity" evidence="1">
    <location>
        <begin position="239"/>
        <end position="251"/>
    </location>
</feature>
<feature type="compositionally biased region" description="Polar residues" evidence="1">
    <location>
        <begin position="203"/>
        <end position="215"/>
    </location>
</feature>
<protein>
    <submittedName>
        <fullName evidence="2">Sec7 guanine nucleotide exchange factor</fullName>
    </submittedName>
</protein>